<protein>
    <submittedName>
        <fullName evidence="1">Uncharacterized protein</fullName>
    </submittedName>
</protein>
<keyword evidence="2" id="KW-1185">Reference proteome</keyword>
<dbReference type="AlphaFoldDB" id="A0AAN9MAS3"/>
<gene>
    <name evidence="1" type="ORF">VNO77_10269</name>
</gene>
<comment type="caution">
    <text evidence="1">The sequence shown here is derived from an EMBL/GenBank/DDBJ whole genome shotgun (WGS) entry which is preliminary data.</text>
</comment>
<reference evidence="1 2" key="1">
    <citation type="submission" date="2024-01" db="EMBL/GenBank/DDBJ databases">
        <title>The genomes of 5 underutilized Papilionoideae crops provide insights into root nodulation and disease resistanc.</title>
        <authorList>
            <person name="Jiang F."/>
        </authorList>
    </citation>
    <scope>NUCLEOTIDE SEQUENCE [LARGE SCALE GENOMIC DNA]</scope>
    <source>
        <strain evidence="1">LVBAO_FW01</strain>
        <tissue evidence="1">Leaves</tissue>
    </source>
</reference>
<dbReference type="EMBL" id="JAYMYQ010000002">
    <property type="protein sequence ID" value="KAK7351089.1"/>
    <property type="molecule type" value="Genomic_DNA"/>
</dbReference>
<dbReference type="Proteomes" id="UP001367508">
    <property type="component" value="Unassembled WGS sequence"/>
</dbReference>
<evidence type="ECO:0000313" key="2">
    <source>
        <dbReference type="Proteomes" id="UP001367508"/>
    </source>
</evidence>
<proteinExistence type="predicted"/>
<accession>A0AAN9MAS3</accession>
<name>A0AAN9MAS3_CANGL</name>
<organism evidence="1 2">
    <name type="scientific">Canavalia gladiata</name>
    <name type="common">Sword bean</name>
    <name type="synonym">Dolichos gladiatus</name>
    <dbReference type="NCBI Taxonomy" id="3824"/>
    <lineage>
        <taxon>Eukaryota</taxon>
        <taxon>Viridiplantae</taxon>
        <taxon>Streptophyta</taxon>
        <taxon>Embryophyta</taxon>
        <taxon>Tracheophyta</taxon>
        <taxon>Spermatophyta</taxon>
        <taxon>Magnoliopsida</taxon>
        <taxon>eudicotyledons</taxon>
        <taxon>Gunneridae</taxon>
        <taxon>Pentapetalae</taxon>
        <taxon>rosids</taxon>
        <taxon>fabids</taxon>
        <taxon>Fabales</taxon>
        <taxon>Fabaceae</taxon>
        <taxon>Papilionoideae</taxon>
        <taxon>50 kb inversion clade</taxon>
        <taxon>NPAAA clade</taxon>
        <taxon>indigoferoid/millettioid clade</taxon>
        <taxon>Phaseoleae</taxon>
        <taxon>Canavalia</taxon>
    </lineage>
</organism>
<sequence>MVMLGTNLDLLLDEMEGKSKDACYCDFCAMLYTDILEQFLPLRIAACYVYTNFGICKCNYNNAVLFFQTLLSPKQIPVVFIVDCLIGRDDSCQEKRRYLHVVRLYKDEETHFINLRPVHTSICILRSHYLSVLSVSNNRKTTLSDLMSKVTANILYDFEAFEPYNHLVSCRKKRRGMLKLNEIFIE</sequence>
<evidence type="ECO:0000313" key="1">
    <source>
        <dbReference type="EMBL" id="KAK7351089.1"/>
    </source>
</evidence>